<dbReference type="AlphaFoldDB" id="A0A518RIS3"/>
<evidence type="ECO:0000313" key="1">
    <source>
        <dbReference type="EMBL" id="QDX27366.1"/>
    </source>
</evidence>
<dbReference type="Proteomes" id="UP000318055">
    <property type="component" value="Chromosome"/>
</dbReference>
<dbReference type="KEGG" id="ssua:FPZ54_16035"/>
<evidence type="ECO:0000313" key="2">
    <source>
        <dbReference type="Proteomes" id="UP000318055"/>
    </source>
</evidence>
<dbReference type="Pfam" id="PF17963">
    <property type="entry name" value="Big_9"/>
    <property type="match status" value="1"/>
</dbReference>
<dbReference type="OrthoDB" id="6305173at2"/>
<sequence length="87" mass="8855">MNIFCNGTAQKNVLANDYDPDNNTPLSLVSVSGPLYVTIVNSTTIEVTATSTPGATAVSYTVQDSLGATSGGTVTVTITGNPITCNL</sequence>
<accession>A0A518RIS3</accession>
<organism evidence="1 2">
    <name type="scientific">Sphingomonas suaedae</name>
    <dbReference type="NCBI Taxonomy" id="2599297"/>
    <lineage>
        <taxon>Bacteria</taxon>
        <taxon>Pseudomonadati</taxon>
        <taxon>Pseudomonadota</taxon>
        <taxon>Alphaproteobacteria</taxon>
        <taxon>Sphingomonadales</taxon>
        <taxon>Sphingomonadaceae</taxon>
        <taxon>Sphingomonas</taxon>
    </lineage>
</organism>
<evidence type="ECO:0008006" key="3">
    <source>
        <dbReference type="Google" id="ProtNLM"/>
    </source>
</evidence>
<reference evidence="1 2" key="1">
    <citation type="submission" date="2019-07" db="EMBL/GenBank/DDBJ databases">
        <title>Sphingomonas alkalisoli sp. nov., isolated from rhizosphere soil of Suaedae salsa.</title>
        <authorList>
            <person name="Zhang H."/>
            <person name="Xu L."/>
            <person name="Zhang J.-X."/>
            <person name="Sun J.-Q."/>
        </authorList>
    </citation>
    <scope>NUCLEOTIDE SEQUENCE [LARGE SCALE GENOMIC DNA]</scope>
    <source>
        <strain evidence="1 2">XS-10</strain>
    </source>
</reference>
<name>A0A518RIS3_9SPHN</name>
<dbReference type="EMBL" id="CP042239">
    <property type="protein sequence ID" value="QDX27366.1"/>
    <property type="molecule type" value="Genomic_DNA"/>
</dbReference>
<gene>
    <name evidence="1" type="ORF">FPZ54_16035</name>
</gene>
<protein>
    <recommendedName>
        <fullName evidence="3">Cadherin-like domain-containing protein</fullName>
    </recommendedName>
</protein>
<proteinExistence type="predicted"/>
<keyword evidence="2" id="KW-1185">Reference proteome</keyword>